<keyword evidence="2 8" id="KW-0796">Tight junction</keyword>
<evidence type="ECO:0000256" key="6">
    <source>
        <dbReference type="ARBA" id="ARBA00022989"/>
    </source>
</evidence>
<dbReference type="GO" id="GO:0005829">
    <property type="term" value="C:cytosol"/>
    <property type="evidence" value="ECO:0007669"/>
    <property type="project" value="Ensembl"/>
</dbReference>
<dbReference type="OMA" id="GMKCTHL"/>
<evidence type="ECO:0000256" key="2">
    <source>
        <dbReference type="ARBA" id="ARBA00022427"/>
    </source>
</evidence>
<dbReference type="InterPro" id="IPR006187">
    <property type="entry name" value="Claudin"/>
</dbReference>
<dbReference type="GeneID" id="109320096"/>
<comment type="subcellular location">
    <subcellularLocation>
        <location evidence="8">Cell junction</location>
        <location evidence="8">Tight junction</location>
    </subcellularLocation>
    <subcellularLocation>
        <location evidence="8">Cell membrane</location>
        <topology evidence="8">Multi-pass membrane protein</topology>
    </subcellularLocation>
</comment>
<feature type="transmembrane region" description="Helical" evidence="8">
    <location>
        <begin position="118"/>
        <end position="139"/>
    </location>
</feature>
<dbReference type="Ensembl" id="ENSCPRT00005030414.1">
    <property type="protein sequence ID" value="ENSCPRP00005026025.1"/>
    <property type="gene ID" value="ENSCPRG00005018068.1"/>
</dbReference>
<evidence type="ECO:0000256" key="1">
    <source>
        <dbReference type="ARBA" id="ARBA00008295"/>
    </source>
</evidence>
<dbReference type="GO" id="GO:0005198">
    <property type="term" value="F:structural molecule activity"/>
    <property type="evidence" value="ECO:0007669"/>
    <property type="project" value="InterPro"/>
</dbReference>
<keyword evidence="5 8" id="KW-0965">Cell junction</keyword>
<dbReference type="OrthoDB" id="9827234at2759"/>
<dbReference type="GO" id="GO:0005794">
    <property type="term" value="C:Golgi apparatus"/>
    <property type="evidence" value="ECO:0007669"/>
    <property type="project" value="Ensembl"/>
</dbReference>
<dbReference type="Proteomes" id="UP000594220">
    <property type="component" value="Unplaced"/>
</dbReference>
<protein>
    <recommendedName>
        <fullName evidence="8">Claudin</fullName>
    </recommendedName>
</protein>
<dbReference type="PROSITE" id="PS01346">
    <property type="entry name" value="CLAUDIN"/>
    <property type="match status" value="1"/>
</dbReference>
<keyword evidence="7 8" id="KW-0472">Membrane</keyword>
<sequence>MASGGLQFFAFILALFGVFGAITATLLPTWKVNADVGSNIITAVTQTQGLWMDCTWYSTGMFSCTLKYSVLSLPVYIQTARTTMVLSCILSVFGICISTIGMKCTKLGGDRDTKSHTSFAGGICFILAGIFGLVPTSWYTREIILNFMDPTIPESSKNEPGGAVYIGFISAALLFIAGAIFCTSCFKKQQGPWIYPTKQQHLPCTQQENTAGYNLKDYV</sequence>
<proteinExistence type="inferred from homology"/>
<dbReference type="RefSeq" id="XP_019405596.1">
    <property type="nucleotide sequence ID" value="XM_019550051.1"/>
</dbReference>
<evidence type="ECO:0000256" key="7">
    <source>
        <dbReference type="ARBA" id="ARBA00023136"/>
    </source>
</evidence>
<dbReference type="GO" id="GO:0005923">
    <property type="term" value="C:bicellular tight junction"/>
    <property type="evidence" value="ECO:0007669"/>
    <property type="project" value="UniProtKB-SubCell"/>
</dbReference>
<keyword evidence="6 8" id="KW-1133">Transmembrane helix</keyword>
<comment type="caution">
    <text evidence="8">Lacks conserved residue(s) required for the propagation of feature annotation.</text>
</comment>
<feature type="transmembrane region" description="Helical" evidence="8">
    <location>
        <begin position="75"/>
        <end position="97"/>
    </location>
</feature>
<dbReference type="PRINTS" id="PR01077">
    <property type="entry name" value="CLAUDIN"/>
</dbReference>
<comment type="function">
    <text evidence="8">Claudins function as major constituents of the tight junction complexes that regulate the permeability of epithelia.</text>
</comment>
<keyword evidence="10" id="KW-1185">Reference proteome</keyword>
<evidence type="ECO:0000256" key="5">
    <source>
        <dbReference type="ARBA" id="ARBA00022949"/>
    </source>
</evidence>
<dbReference type="PANTHER" id="PTHR12002">
    <property type="entry name" value="CLAUDIN"/>
    <property type="match status" value="1"/>
</dbReference>
<gene>
    <name evidence="9" type="primary">CLDN20</name>
</gene>
<feature type="transmembrane region" description="Helical" evidence="8">
    <location>
        <begin position="163"/>
        <end position="186"/>
    </location>
</feature>
<dbReference type="InterPro" id="IPR017974">
    <property type="entry name" value="Claudin_CS"/>
</dbReference>
<evidence type="ECO:0000256" key="4">
    <source>
        <dbReference type="ARBA" id="ARBA00022692"/>
    </source>
</evidence>
<evidence type="ECO:0000256" key="8">
    <source>
        <dbReference type="RuleBase" id="RU060637"/>
    </source>
</evidence>
<dbReference type="CTD" id="49861"/>
<comment type="similarity">
    <text evidence="1 8">Belongs to the claudin family.</text>
</comment>
<reference evidence="9" key="1">
    <citation type="submission" date="2025-08" db="UniProtKB">
        <authorList>
            <consortium name="Ensembl"/>
        </authorList>
    </citation>
    <scope>IDENTIFICATION</scope>
</reference>
<dbReference type="Gene3D" id="1.20.140.150">
    <property type="match status" value="1"/>
</dbReference>
<dbReference type="GeneTree" id="ENSGT00940000161252"/>
<accession>A0A7M4FJS1</accession>
<organism evidence="9 10">
    <name type="scientific">Crocodylus porosus</name>
    <name type="common">Saltwater crocodile</name>
    <name type="synonym">Estuarine crocodile</name>
    <dbReference type="NCBI Taxonomy" id="8502"/>
    <lineage>
        <taxon>Eukaryota</taxon>
        <taxon>Metazoa</taxon>
        <taxon>Chordata</taxon>
        <taxon>Craniata</taxon>
        <taxon>Vertebrata</taxon>
        <taxon>Euteleostomi</taxon>
        <taxon>Archelosauria</taxon>
        <taxon>Archosauria</taxon>
        <taxon>Crocodylia</taxon>
        <taxon>Longirostres</taxon>
        <taxon>Crocodylidae</taxon>
        <taxon>Crocodylus</taxon>
    </lineage>
</organism>
<dbReference type="InterPro" id="IPR004031">
    <property type="entry name" value="PMP22/EMP/MP20/Claudin"/>
</dbReference>
<evidence type="ECO:0000313" key="9">
    <source>
        <dbReference type="Ensembl" id="ENSCPRP00005026025.1"/>
    </source>
</evidence>
<dbReference type="KEGG" id="cpoo:109320096"/>
<evidence type="ECO:0000313" key="10">
    <source>
        <dbReference type="Proteomes" id="UP000594220"/>
    </source>
</evidence>
<keyword evidence="4 8" id="KW-0812">Transmembrane</keyword>
<dbReference type="GO" id="GO:0005886">
    <property type="term" value="C:plasma membrane"/>
    <property type="evidence" value="ECO:0007669"/>
    <property type="project" value="UniProtKB-SubCell"/>
</dbReference>
<name>A0A7M4FJS1_CROPO</name>
<reference evidence="9" key="2">
    <citation type="submission" date="2025-09" db="UniProtKB">
        <authorList>
            <consortium name="Ensembl"/>
        </authorList>
    </citation>
    <scope>IDENTIFICATION</scope>
</reference>
<dbReference type="FunFam" id="1.20.140.150:FF:000001">
    <property type="entry name" value="Claudin"/>
    <property type="match status" value="1"/>
</dbReference>
<evidence type="ECO:0000256" key="3">
    <source>
        <dbReference type="ARBA" id="ARBA00022475"/>
    </source>
</evidence>
<dbReference type="AlphaFoldDB" id="A0A7M4FJS1"/>
<dbReference type="Pfam" id="PF00822">
    <property type="entry name" value="PMP22_Claudin"/>
    <property type="match status" value="1"/>
</dbReference>
<keyword evidence="3 8" id="KW-1003">Cell membrane</keyword>